<gene>
    <name evidence="5" type="ORF">HGA07_23665</name>
</gene>
<keyword evidence="6" id="KW-1185">Reference proteome</keyword>
<dbReference type="SUPFAM" id="SSF46689">
    <property type="entry name" value="Homeodomain-like"/>
    <property type="match status" value="1"/>
</dbReference>
<keyword evidence="2" id="KW-0238">DNA-binding</keyword>
<protein>
    <submittedName>
        <fullName evidence="5">Helix-turn-helix transcriptional regulator</fullName>
    </submittedName>
</protein>
<proteinExistence type="predicted"/>
<evidence type="ECO:0000259" key="4">
    <source>
        <dbReference type="PROSITE" id="PS01124"/>
    </source>
</evidence>
<dbReference type="Pfam" id="PF12833">
    <property type="entry name" value="HTH_18"/>
    <property type="match status" value="1"/>
</dbReference>
<dbReference type="GO" id="GO:0043565">
    <property type="term" value="F:sequence-specific DNA binding"/>
    <property type="evidence" value="ECO:0007669"/>
    <property type="project" value="InterPro"/>
</dbReference>
<name>A0A7X6M1N5_9NOCA</name>
<dbReference type="AlphaFoldDB" id="A0A7X6M1N5"/>
<dbReference type="InterPro" id="IPR050204">
    <property type="entry name" value="AraC_XylS_family_regulators"/>
</dbReference>
<dbReference type="Gene3D" id="1.10.10.60">
    <property type="entry name" value="Homeodomain-like"/>
    <property type="match status" value="1"/>
</dbReference>
<evidence type="ECO:0000256" key="3">
    <source>
        <dbReference type="ARBA" id="ARBA00023163"/>
    </source>
</evidence>
<dbReference type="Proteomes" id="UP000523447">
    <property type="component" value="Unassembled WGS sequence"/>
</dbReference>
<evidence type="ECO:0000256" key="2">
    <source>
        <dbReference type="ARBA" id="ARBA00023125"/>
    </source>
</evidence>
<organism evidence="5 6">
    <name type="scientific">Nocardia veterana</name>
    <dbReference type="NCBI Taxonomy" id="132249"/>
    <lineage>
        <taxon>Bacteria</taxon>
        <taxon>Bacillati</taxon>
        <taxon>Actinomycetota</taxon>
        <taxon>Actinomycetes</taxon>
        <taxon>Mycobacteriales</taxon>
        <taxon>Nocardiaceae</taxon>
        <taxon>Nocardia</taxon>
    </lineage>
</organism>
<keyword evidence="1" id="KW-0805">Transcription regulation</keyword>
<dbReference type="GO" id="GO:0003700">
    <property type="term" value="F:DNA-binding transcription factor activity"/>
    <property type="evidence" value="ECO:0007669"/>
    <property type="project" value="InterPro"/>
</dbReference>
<keyword evidence="3" id="KW-0804">Transcription</keyword>
<dbReference type="InterPro" id="IPR018062">
    <property type="entry name" value="HTH_AraC-typ_CS"/>
</dbReference>
<feature type="domain" description="HTH araC/xylS-type" evidence="4">
    <location>
        <begin position="133"/>
        <end position="230"/>
    </location>
</feature>
<dbReference type="InterPro" id="IPR009057">
    <property type="entry name" value="Homeodomain-like_sf"/>
</dbReference>
<evidence type="ECO:0000313" key="5">
    <source>
        <dbReference type="EMBL" id="NKY88608.1"/>
    </source>
</evidence>
<reference evidence="5 6" key="1">
    <citation type="submission" date="2020-04" db="EMBL/GenBank/DDBJ databases">
        <title>MicrobeNet Type strains.</title>
        <authorList>
            <person name="Nicholson A.C."/>
        </authorList>
    </citation>
    <scope>NUCLEOTIDE SEQUENCE [LARGE SCALE GENOMIC DNA]</scope>
    <source>
        <strain evidence="5 6">DSM 44445</strain>
    </source>
</reference>
<dbReference type="PANTHER" id="PTHR46796">
    <property type="entry name" value="HTH-TYPE TRANSCRIPTIONAL ACTIVATOR RHAS-RELATED"/>
    <property type="match status" value="1"/>
</dbReference>
<evidence type="ECO:0000313" key="6">
    <source>
        <dbReference type="Proteomes" id="UP000523447"/>
    </source>
</evidence>
<comment type="caution">
    <text evidence="5">The sequence shown here is derived from an EMBL/GenBank/DDBJ whole genome shotgun (WGS) entry which is preliminary data.</text>
</comment>
<evidence type="ECO:0000256" key="1">
    <source>
        <dbReference type="ARBA" id="ARBA00023015"/>
    </source>
</evidence>
<dbReference type="EMBL" id="JAAXPE010000031">
    <property type="protein sequence ID" value="NKY88608.1"/>
    <property type="molecule type" value="Genomic_DNA"/>
</dbReference>
<accession>A0A7X6M1N5</accession>
<dbReference type="InterPro" id="IPR018060">
    <property type="entry name" value="HTH_AraC"/>
</dbReference>
<sequence>MWIRPDHAGYLGPDIRVIAHAAAVDVLNVGVDGPLIFEAPGLGSRSLGSVTAPARVPHRVRVPEGRALLLFADPSGHAASGWSEAMSETLGAFGFGHRMEAEIAAACRAGAPPETIAGLAAVGTAPAGDPRIARLTESIRRDPGRGYRAREIAAGLGLSPSHFLRLFARETGTTFRRYQQWARLRWVVHGLAGGNDLTRSAADAGFASPSHFSDTFRLTFGLSATDLLHTGVRFDVSDPDLG</sequence>
<dbReference type="RefSeq" id="WP_157171386.1">
    <property type="nucleotide sequence ID" value="NZ_CAWPHS010000025.1"/>
</dbReference>
<dbReference type="PROSITE" id="PS00041">
    <property type="entry name" value="HTH_ARAC_FAMILY_1"/>
    <property type="match status" value="1"/>
</dbReference>
<dbReference type="SMART" id="SM00342">
    <property type="entry name" value="HTH_ARAC"/>
    <property type="match status" value="1"/>
</dbReference>
<dbReference type="PROSITE" id="PS01124">
    <property type="entry name" value="HTH_ARAC_FAMILY_2"/>
    <property type="match status" value="1"/>
</dbReference>